<evidence type="ECO:0000313" key="12">
    <source>
        <dbReference type="Proteomes" id="UP001153636"/>
    </source>
</evidence>
<dbReference type="GO" id="GO:0005886">
    <property type="term" value="C:plasma membrane"/>
    <property type="evidence" value="ECO:0007669"/>
    <property type="project" value="UniProtKB-SubCell"/>
</dbReference>
<comment type="subcellular location">
    <subcellularLocation>
        <location evidence="1">Cell membrane</location>
        <topology evidence="1">Multi-pass membrane protein</topology>
    </subcellularLocation>
</comment>
<dbReference type="GO" id="GO:0004984">
    <property type="term" value="F:olfactory receptor activity"/>
    <property type="evidence" value="ECO:0007669"/>
    <property type="project" value="InterPro"/>
</dbReference>
<keyword evidence="6 10" id="KW-1133">Transmembrane helix</keyword>
<feature type="transmembrane region" description="Helical" evidence="10">
    <location>
        <begin position="171"/>
        <end position="195"/>
    </location>
</feature>
<organism evidence="11 12">
    <name type="scientific">Psylliodes chrysocephalus</name>
    <dbReference type="NCBI Taxonomy" id="3402493"/>
    <lineage>
        <taxon>Eukaryota</taxon>
        <taxon>Metazoa</taxon>
        <taxon>Ecdysozoa</taxon>
        <taxon>Arthropoda</taxon>
        <taxon>Hexapoda</taxon>
        <taxon>Insecta</taxon>
        <taxon>Pterygota</taxon>
        <taxon>Neoptera</taxon>
        <taxon>Endopterygota</taxon>
        <taxon>Coleoptera</taxon>
        <taxon>Polyphaga</taxon>
        <taxon>Cucujiformia</taxon>
        <taxon>Chrysomeloidea</taxon>
        <taxon>Chrysomelidae</taxon>
        <taxon>Galerucinae</taxon>
        <taxon>Alticini</taxon>
        <taxon>Psylliodes</taxon>
    </lineage>
</organism>
<evidence type="ECO:0000256" key="5">
    <source>
        <dbReference type="ARBA" id="ARBA00022725"/>
    </source>
</evidence>
<evidence type="ECO:0000256" key="10">
    <source>
        <dbReference type="SAM" id="Phobius"/>
    </source>
</evidence>
<name>A0A9P0D3I7_9CUCU</name>
<keyword evidence="7 10" id="KW-0472">Membrane</keyword>
<evidence type="ECO:0000256" key="2">
    <source>
        <dbReference type="ARBA" id="ARBA00022475"/>
    </source>
</evidence>
<evidence type="ECO:0000256" key="6">
    <source>
        <dbReference type="ARBA" id="ARBA00022989"/>
    </source>
</evidence>
<dbReference type="Proteomes" id="UP001153636">
    <property type="component" value="Chromosome 8"/>
</dbReference>
<feature type="transmembrane region" description="Helical" evidence="10">
    <location>
        <begin position="98"/>
        <end position="115"/>
    </location>
</feature>
<keyword evidence="12" id="KW-1185">Reference proteome</keyword>
<evidence type="ECO:0008006" key="13">
    <source>
        <dbReference type="Google" id="ProtNLM"/>
    </source>
</evidence>
<dbReference type="EMBL" id="OV651820">
    <property type="protein sequence ID" value="CAH1114058.1"/>
    <property type="molecule type" value="Genomic_DNA"/>
</dbReference>
<reference evidence="11" key="1">
    <citation type="submission" date="2022-01" db="EMBL/GenBank/DDBJ databases">
        <authorList>
            <person name="King R."/>
        </authorList>
    </citation>
    <scope>NUCLEOTIDE SEQUENCE</scope>
</reference>
<gene>
    <name evidence="11" type="ORF">PSYICH_LOCUS14664</name>
</gene>
<evidence type="ECO:0000256" key="8">
    <source>
        <dbReference type="ARBA" id="ARBA00023170"/>
    </source>
</evidence>
<dbReference type="GO" id="GO:0007165">
    <property type="term" value="P:signal transduction"/>
    <property type="evidence" value="ECO:0007669"/>
    <property type="project" value="UniProtKB-KW"/>
</dbReference>
<proteinExistence type="predicted"/>
<dbReference type="Pfam" id="PF02949">
    <property type="entry name" value="7tm_6"/>
    <property type="match status" value="1"/>
</dbReference>
<evidence type="ECO:0000313" key="11">
    <source>
        <dbReference type="EMBL" id="CAH1114058.1"/>
    </source>
</evidence>
<keyword evidence="2" id="KW-1003">Cell membrane</keyword>
<feature type="transmembrane region" description="Helical" evidence="10">
    <location>
        <begin position="37"/>
        <end position="63"/>
    </location>
</feature>
<dbReference type="PANTHER" id="PTHR21137">
    <property type="entry name" value="ODORANT RECEPTOR"/>
    <property type="match status" value="1"/>
</dbReference>
<dbReference type="InterPro" id="IPR004117">
    <property type="entry name" value="7tm6_olfct_rcpt"/>
</dbReference>
<keyword evidence="8" id="KW-0675">Receptor</keyword>
<evidence type="ECO:0000256" key="1">
    <source>
        <dbReference type="ARBA" id="ARBA00004651"/>
    </source>
</evidence>
<keyword evidence="5" id="KW-0552">Olfaction</keyword>
<dbReference type="AlphaFoldDB" id="A0A9P0D3I7"/>
<evidence type="ECO:0000256" key="7">
    <source>
        <dbReference type="ARBA" id="ARBA00023136"/>
    </source>
</evidence>
<evidence type="ECO:0000256" key="4">
    <source>
        <dbReference type="ARBA" id="ARBA00022692"/>
    </source>
</evidence>
<keyword evidence="9" id="KW-0807">Transducer</keyword>
<evidence type="ECO:0000256" key="3">
    <source>
        <dbReference type="ARBA" id="ARBA00022606"/>
    </source>
</evidence>
<dbReference type="PANTHER" id="PTHR21137:SF35">
    <property type="entry name" value="ODORANT RECEPTOR 19A-RELATED"/>
    <property type="match status" value="1"/>
</dbReference>
<sequence length="297" mass="34759">MYLHIKINTYMGQFLDCFQVSFVSLKKVSNIIKQDVIIIQTVCVLMFIIGLLVHLNCLLLNVFNAKESIYYPAAYLENKYVMILLLLPQWFMMTYEELYIVWAVFYFAIHLKFQLDALTRYLKEKIIDLQVDERICMEDKHYQDIVYRRLRFCAQRHVKLKQIFEETACKVASAALLLSIFTGSLCVIAALYFILNNVNPKFNSIMYGVLINATLYHYSGNYYGQKIIDASENFYSELIMCPYYYWNKRNRGILQMLLNGSKTPVAVSCYGLSEIGYPLMLSGVRFCYSVFALIKNF</sequence>
<evidence type="ECO:0000256" key="9">
    <source>
        <dbReference type="ARBA" id="ARBA00023224"/>
    </source>
</evidence>
<dbReference type="GO" id="GO:0005549">
    <property type="term" value="F:odorant binding"/>
    <property type="evidence" value="ECO:0007669"/>
    <property type="project" value="InterPro"/>
</dbReference>
<keyword evidence="4 10" id="KW-0812">Transmembrane</keyword>
<protein>
    <recommendedName>
        <fullName evidence="13">Odorant receptor</fullName>
    </recommendedName>
</protein>
<keyword evidence="3" id="KW-0716">Sensory transduction</keyword>
<accession>A0A9P0D3I7</accession>